<sequence length="327" mass="34479">MFERSWTDGLPVVPPTAERVRKMLGGTSRSADEIVVSVPPNLIECNVEKIAINAVMAGCKPEFLPVVISALETICTEEFNMHGVLATTMSVGPVFVVNGPIARDIGMNSGINVLGHGNRANSTIGRAVQLVINNVGGGGPGGVDRSTLGHMGKQGFCFSENELSSPWPSLAENRGYSSSQNVITAFTGEGPRLVMDQKSRTPESLIRTLAEHLISTVSSRVVVGMDAMLVLSPEHSARFHEAGWSKDRFLEEITGMMMIDTDNIIAGSGGIEEGLPAELKGMSLPKFRPGGLLLAQAGGPAGLFSAIIGGWLNGPSGSEPTSKEILL</sequence>
<organism evidence="1">
    <name type="scientific">marine metagenome</name>
    <dbReference type="NCBI Taxonomy" id="408172"/>
    <lineage>
        <taxon>unclassified sequences</taxon>
        <taxon>metagenomes</taxon>
        <taxon>ecological metagenomes</taxon>
    </lineage>
</organism>
<evidence type="ECO:0000313" key="1">
    <source>
        <dbReference type="EMBL" id="SVA94254.1"/>
    </source>
</evidence>
<accession>A0A381ZYS0</accession>
<evidence type="ECO:0008006" key="2">
    <source>
        <dbReference type="Google" id="ProtNLM"/>
    </source>
</evidence>
<proteinExistence type="predicted"/>
<gene>
    <name evidence="1" type="ORF">METZ01_LOCUS147108</name>
</gene>
<dbReference type="EMBL" id="UINC01023156">
    <property type="protein sequence ID" value="SVA94254.1"/>
    <property type="molecule type" value="Genomic_DNA"/>
</dbReference>
<reference evidence="1" key="1">
    <citation type="submission" date="2018-05" db="EMBL/GenBank/DDBJ databases">
        <authorList>
            <person name="Lanie J.A."/>
            <person name="Ng W.-L."/>
            <person name="Kazmierczak K.M."/>
            <person name="Andrzejewski T.M."/>
            <person name="Davidsen T.M."/>
            <person name="Wayne K.J."/>
            <person name="Tettelin H."/>
            <person name="Glass J.I."/>
            <person name="Rusch D."/>
            <person name="Podicherti R."/>
            <person name="Tsui H.-C.T."/>
            <person name="Winkler M.E."/>
        </authorList>
    </citation>
    <scope>NUCLEOTIDE SEQUENCE</scope>
</reference>
<protein>
    <recommendedName>
        <fullName evidence="2">Thioredoxin</fullName>
    </recommendedName>
</protein>
<dbReference type="AlphaFoldDB" id="A0A381ZYS0"/>
<name>A0A381ZYS0_9ZZZZ</name>